<dbReference type="AlphaFoldDB" id="A0AAD4NBH6"/>
<sequence length="88" mass="10002">MDIKIRGRGKQAAEVDIGELRAHKDLNKILLAHHFFVNAGRYGDENGMEDANREYGKKPRVLSRTIYTRMISGKTKAIGRILTQEFGK</sequence>
<keyword evidence="2" id="KW-1185">Reference proteome</keyword>
<accession>A0AAD4NBH6</accession>
<gene>
    <name evidence="1" type="ORF">DdX_04672</name>
</gene>
<organism evidence="1 2">
    <name type="scientific">Ditylenchus destructor</name>
    <dbReference type="NCBI Taxonomy" id="166010"/>
    <lineage>
        <taxon>Eukaryota</taxon>
        <taxon>Metazoa</taxon>
        <taxon>Ecdysozoa</taxon>
        <taxon>Nematoda</taxon>
        <taxon>Chromadorea</taxon>
        <taxon>Rhabditida</taxon>
        <taxon>Tylenchina</taxon>
        <taxon>Tylenchomorpha</taxon>
        <taxon>Sphaerularioidea</taxon>
        <taxon>Anguinidae</taxon>
        <taxon>Anguininae</taxon>
        <taxon>Ditylenchus</taxon>
    </lineage>
</organism>
<dbReference type="Proteomes" id="UP001201812">
    <property type="component" value="Unassembled WGS sequence"/>
</dbReference>
<reference evidence="1" key="1">
    <citation type="submission" date="2022-01" db="EMBL/GenBank/DDBJ databases">
        <title>Genome Sequence Resource for Two Populations of Ditylenchus destructor, the Migratory Endoparasitic Phytonematode.</title>
        <authorList>
            <person name="Zhang H."/>
            <person name="Lin R."/>
            <person name="Xie B."/>
        </authorList>
    </citation>
    <scope>NUCLEOTIDE SEQUENCE</scope>
    <source>
        <strain evidence="1">BazhouSP</strain>
    </source>
</reference>
<evidence type="ECO:0000313" key="2">
    <source>
        <dbReference type="Proteomes" id="UP001201812"/>
    </source>
</evidence>
<evidence type="ECO:0000313" key="1">
    <source>
        <dbReference type="EMBL" id="KAI1722358.1"/>
    </source>
</evidence>
<dbReference type="EMBL" id="JAKKPZ010000004">
    <property type="protein sequence ID" value="KAI1722358.1"/>
    <property type="molecule type" value="Genomic_DNA"/>
</dbReference>
<proteinExistence type="predicted"/>
<name>A0AAD4NBH6_9BILA</name>
<protein>
    <submittedName>
        <fullName evidence="1">Uncharacterized protein</fullName>
    </submittedName>
</protein>
<comment type="caution">
    <text evidence="1">The sequence shown here is derived from an EMBL/GenBank/DDBJ whole genome shotgun (WGS) entry which is preliminary data.</text>
</comment>